<evidence type="ECO:0000256" key="5">
    <source>
        <dbReference type="ARBA" id="ARBA00022763"/>
    </source>
</evidence>
<evidence type="ECO:0000256" key="13">
    <source>
        <dbReference type="HAMAP-Rule" id="MF_00204"/>
    </source>
</evidence>
<reference evidence="20 21" key="1">
    <citation type="journal article" date="2006" name="Appl. Environ. Microbiol.">
        <title>Genome sequence of the chemolithoautotrophic nitrite-oxidizing bacterium Nitrobacter winogradskyi Nb-255.</title>
        <authorList>
            <person name="Starkenburg S.R."/>
            <person name="Chain P.S."/>
            <person name="Sayavedra-Soto L.A."/>
            <person name="Hauser L."/>
            <person name="Land M.L."/>
            <person name="Larimer F.W."/>
            <person name="Malfatti S.A."/>
            <person name="Klotz M.G."/>
            <person name="Bottomley P.J."/>
            <person name="Arp D.J."/>
            <person name="Hickey W.J."/>
        </authorList>
    </citation>
    <scope>NUCLEOTIDE SEQUENCE [LARGE SCALE GENOMIC DNA]</scope>
    <source>
        <strain evidence="21">ATCC 25391 / DSM 10237 / CIP 104748 / NCIMB 11846 / Nb-255</strain>
    </source>
</reference>
<dbReference type="GO" id="GO:0005737">
    <property type="term" value="C:cytoplasm"/>
    <property type="evidence" value="ECO:0007669"/>
    <property type="project" value="UniProtKB-SubCell"/>
</dbReference>
<dbReference type="InterPro" id="IPR001943">
    <property type="entry name" value="UVR_dom"/>
</dbReference>
<gene>
    <name evidence="13" type="primary">uvrB</name>
    <name evidence="20" type="ordered locus">Nwi_2495</name>
</gene>
<keyword evidence="5 13" id="KW-0227">DNA damage</keyword>
<name>Q3SPP3_NITWN</name>
<dbReference type="NCBIfam" id="TIGR00631">
    <property type="entry name" value="uvrb"/>
    <property type="match status" value="1"/>
</dbReference>
<dbReference type="Pfam" id="PF04851">
    <property type="entry name" value="ResIII"/>
    <property type="match status" value="1"/>
</dbReference>
<dbReference type="InterPro" id="IPR006935">
    <property type="entry name" value="Helicase/UvrB_N"/>
</dbReference>
<evidence type="ECO:0000256" key="11">
    <source>
        <dbReference type="ARBA" id="ARBA00026033"/>
    </source>
</evidence>
<evidence type="ECO:0000259" key="19">
    <source>
        <dbReference type="PROSITE" id="PS51194"/>
    </source>
</evidence>
<evidence type="ECO:0000256" key="12">
    <source>
        <dbReference type="ARBA" id="ARBA00029504"/>
    </source>
</evidence>
<dbReference type="Proteomes" id="UP000002531">
    <property type="component" value="Chromosome"/>
</dbReference>
<dbReference type="GO" id="GO:0003677">
    <property type="term" value="F:DNA binding"/>
    <property type="evidence" value="ECO:0007669"/>
    <property type="project" value="UniProtKB-UniRule"/>
</dbReference>
<dbReference type="SUPFAM" id="SSF52540">
    <property type="entry name" value="P-loop containing nucleoside triphosphate hydrolases"/>
    <property type="match status" value="2"/>
</dbReference>
<keyword evidence="3 13" id="KW-0963">Cytoplasm</keyword>
<dbReference type="SMART" id="SM00487">
    <property type="entry name" value="DEXDc"/>
    <property type="match status" value="1"/>
</dbReference>
<evidence type="ECO:0000256" key="9">
    <source>
        <dbReference type="ARBA" id="ARBA00023204"/>
    </source>
</evidence>
<feature type="short sequence motif" description="Beta-hairpin" evidence="13">
    <location>
        <begin position="321"/>
        <end position="344"/>
    </location>
</feature>
<evidence type="ECO:0000313" key="21">
    <source>
        <dbReference type="Proteomes" id="UP000002531"/>
    </source>
</evidence>
<feature type="region of interest" description="Disordered" evidence="16">
    <location>
        <begin position="940"/>
        <end position="1032"/>
    </location>
</feature>
<protein>
    <recommendedName>
        <fullName evidence="12 13">UvrABC system protein B</fullName>
        <shortName evidence="13">Protein UvrB</shortName>
    </recommendedName>
    <alternativeName>
        <fullName evidence="13">Excinuclease ABC subunit B</fullName>
    </alternativeName>
</protein>
<feature type="region of interest" description="Disordered" evidence="16">
    <location>
        <begin position="204"/>
        <end position="230"/>
    </location>
</feature>
<dbReference type="Gene3D" id="4.10.860.10">
    <property type="entry name" value="UVR domain"/>
    <property type="match status" value="1"/>
</dbReference>
<dbReference type="GO" id="GO:0009380">
    <property type="term" value="C:excinuclease repair complex"/>
    <property type="evidence" value="ECO:0007669"/>
    <property type="project" value="InterPro"/>
</dbReference>
<keyword evidence="6 13" id="KW-0228">DNA excision</keyword>
<feature type="compositionally biased region" description="Low complexity" evidence="16">
    <location>
        <begin position="22"/>
        <end position="34"/>
    </location>
</feature>
<keyword evidence="21" id="KW-1185">Reference proteome</keyword>
<dbReference type="EMBL" id="CP000115">
    <property type="protein sequence ID" value="ABA05748.1"/>
    <property type="molecule type" value="Genomic_DNA"/>
</dbReference>
<dbReference type="PROSITE" id="PS51192">
    <property type="entry name" value="HELICASE_ATP_BIND_1"/>
    <property type="match status" value="1"/>
</dbReference>
<feature type="coiled-coil region" evidence="15">
    <location>
        <begin position="486"/>
        <end position="513"/>
    </location>
</feature>
<comment type="subcellular location">
    <subcellularLocation>
        <location evidence="1 13 14">Cytoplasm</location>
    </subcellularLocation>
</comment>
<dbReference type="Pfam" id="PF00271">
    <property type="entry name" value="Helicase_C"/>
    <property type="match status" value="1"/>
</dbReference>
<sequence>MAKAPNPPEKPGKAPGSRKSKASTSQTSKQQTSKPKAHRPEVQPIGPALADLLNPAINRGDAGLGSGTGLQPPPDNSWDRRSGGEAAAHRARRSTRGKSDATAKRDAASATFENPPPSQPSKSELRSSRRPARGIESGFEEAPQAIYGTSATIPTLDPELARQLGMPTAEDDEDALARPPRSKMEGLGVKATAESLEALLRDGRPEFKTGDGSLKLWTPHRPPRPEKSEGGVRFEIKSEYQPKGDQPQAIRELVEGIRRNDRTQVLLGVTGSGKTYTMAKVIEATQRPALILAPNKTLAAQLYGEFKSFFPDNAVEYFVSYYDYYQPEAYVPRTDTYIEKDSSINEQIDRMRHAATRALLERDDVIIVASVSCIYGIGSVETYTAMTFALKRGERIDQRQLIADLVALQYKRTSADFTRGTFRVRGDTIDIFPAHYEDRAWRVNLFGDEVESIEEFDPLTGHKQDELDFIKVYSNSHYVTPRPTLVQAIKNIKVELKQRLDELHAQGRLLEAQRLEQRTTFDLEMMEATGSCAGIENYSRYLTGRRPGEPPPTLFEYVPDNALVFADESHVSVPQIGGMFRGDFRRKATLAEYGFRLPSCMDNRPLRFEEWDMMRPQTIAVSATPGAWELNESGGVFVEQVIRPTGLIDPPVDIRPARTQVDDLVGEVRATAAKGYRSLVTVLTKRMAEDLTEYLHEQGIRVRYMHSDIDTIERIEIIRDLRLGAFDALVGINLLREGLDIPECALVAILDADKEGFLRSETSLIQTIGRAARNVEGRVILYADQVTGSMQRSIAETDRRREKQVEYNTAHGITPESIKKSIGDILNSVYERDHVLVEIGDGGKGNSWSDDAIAIGHNFEAVLSDLETRMREAAADLNFEEAARLRDEVKRLRATELAVVDDPTIKQRGVAAKAGSYAGKKKYGDAANLPARLDKAAQGTAAGKFGKRGSSTSKVHKPSLDEMGIATWHEVKPTGARPKPRKPTLDEMGPGTESRIYQPTSTREAGPEFGPGPRSTGGAPGKRGGWKNNRKR</sequence>
<dbReference type="GO" id="GO:0006289">
    <property type="term" value="P:nucleotide-excision repair"/>
    <property type="evidence" value="ECO:0007669"/>
    <property type="project" value="UniProtKB-UniRule"/>
</dbReference>
<dbReference type="GO" id="GO:0009432">
    <property type="term" value="P:SOS response"/>
    <property type="evidence" value="ECO:0007669"/>
    <property type="project" value="UniProtKB-UniRule"/>
</dbReference>
<dbReference type="Gene3D" id="3.40.50.300">
    <property type="entry name" value="P-loop containing nucleotide triphosphate hydrolases"/>
    <property type="match status" value="3"/>
</dbReference>
<evidence type="ECO:0000256" key="1">
    <source>
        <dbReference type="ARBA" id="ARBA00004496"/>
    </source>
</evidence>
<keyword evidence="4 13" id="KW-0547">Nucleotide-binding</keyword>
<dbReference type="Pfam" id="PF02151">
    <property type="entry name" value="UVR"/>
    <property type="match status" value="1"/>
</dbReference>
<dbReference type="GO" id="GO:0016887">
    <property type="term" value="F:ATP hydrolysis activity"/>
    <property type="evidence" value="ECO:0007669"/>
    <property type="project" value="InterPro"/>
</dbReference>
<dbReference type="OrthoDB" id="9806651at2"/>
<dbReference type="GO" id="GO:0005524">
    <property type="term" value="F:ATP binding"/>
    <property type="evidence" value="ECO:0007669"/>
    <property type="project" value="UniProtKB-UniRule"/>
</dbReference>
<evidence type="ECO:0000256" key="10">
    <source>
        <dbReference type="ARBA" id="ARBA00023236"/>
    </source>
</evidence>
<dbReference type="HAMAP" id="MF_00204">
    <property type="entry name" value="UvrB"/>
    <property type="match status" value="1"/>
</dbReference>
<dbReference type="CDD" id="cd17916">
    <property type="entry name" value="DEXHc_UvrB"/>
    <property type="match status" value="1"/>
</dbReference>
<evidence type="ECO:0000259" key="17">
    <source>
        <dbReference type="PROSITE" id="PS50151"/>
    </source>
</evidence>
<dbReference type="PROSITE" id="PS50151">
    <property type="entry name" value="UVR"/>
    <property type="match status" value="1"/>
</dbReference>
<dbReference type="STRING" id="323098.Nwi_2495"/>
<keyword evidence="15" id="KW-0175">Coiled coil</keyword>
<dbReference type="PANTHER" id="PTHR24029:SF0">
    <property type="entry name" value="UVRABC SYSTEM PROTEIN B"/>
    <property type="match status" value="1"/>
</dbReference>
<evidence type="ECO:0000256" key="14">
    <source>
        <dbReference type="RuleBase" id="RU003587"/>
    </source>
</evidence>
<evidence type="ECO:0000256" key="2">
    <source>
        <dbReference type="ARBA" id="ARBA00008533"/>
    </source>
</evidence>
<dbReference type="PANTHER" id="PTHR24029">
    <property type="entry name" value="UVRABC SYSTEM PROTEIN B"/>
    <property type="match status" value="1"/>
</dbReference>
<proteinExistence type="inferred from homology"/>
<evidence type="ECO:0000256" key="15">
    <source>
        <dbReference type="SAM" id="Coils"/>
    </source>
</evidence>
<evidence type="ECO:0000256" key="4">
    <source>
        <dbReference type="ARBA" id="ARBA00022741"/>
    </source>
</evidence>
<feature type="domain" description="UVR" evidence="17">
    <location>
        <begin position="860"/>
        <end position="895"/>
    </location>
</feature>
<evidence type="ECO:0000256" key="6">
    <source>
        <dbReference type="ARBA" id="ARBA00022769"/>
    </source>
</evidence>
<evidence type="ECO:0000313" key="20">
    <source>
        <dbReference type="EMBL" id="ABA05748.1"/>
    </source>
</evidence>
<feature type="binding site" evidence="13">
    <location>
        <begin position="268"/>
        <end position="275"/>
    </location>
    <ligand>
        <name>ATP</name>
        <dbReference type="ChEBI" id="CHEBI:30616"/>
    </ligand>
</feature>
<dbReference type="SMART" id="SM00490">
    <property type="entry name" value="HELICc"/>
    <property type="match status" value="1"/>
</dbReference>
<dbReference type="KEGG" id="nwi:Nwi_2495"/>
<dbReference type="GO" id="GO:0009381">
    <property type="term" value="F:excinuclease ABC activity"/>
    <property type="evidence" value="ECO:0007669"/>
    <property type="project" value="UniProtKB-UniRule"/>
</dbReference>
<dbReference type="InterPro" id="IPR027417">
    <property type="entry name" value="P-loop_NTPase"/>
</dbReference>
<dbReference type="RefSeq" id="WP_011315701.1">
    <property type="nucleotide sequence ID" value="NC_007406.1"/>
</dbReference>
<comment type="similarity">
    <text evidence="2 13 14">Belongs to the UvrB family.</text>
</comment>
<comment type="function">
    <text evidence="13">The UvrABC repair system catalyzes the recognition and processing of DNA lesions. A damage recognition complex composed of 2 UvrA and 2 UvrB subunits scans DNA for abnormalities. Upon binding of the UvrA(2)B(2) complex to a putative damaged site, the DNA wraps around one UvrB monomer. DNA wrap is dependent on ATP binding by UvrB and probably causes local melting of the DNA helix, facilitating insertion of UvrB beta-hairpin between the DNA strands. Then UvrB probes one DNA strand for the presence of a lesion. If a lesion is found the UvrA subunits dissociate and the UvrB-DNA preincision complex is formed. This complex is subsequently bound by UvrC and the second UvrB is released. If no lesion is found, the DNA wraps around the other UvrB subunit that will check the other stand for damage.</text>
</comment>
<evidence type="ECO:0000256" key="3">
    <source>
        <dbReference type="ARBA" id="ARBA00022490"/>
    </source>
</evidence>
<evidence type="ECO:0000259" key="18">
    <source>
        <dbReference type="PROSITE" id="PS51192"/>
    </source>
</evidence>
<dbReference type="InterPro" id="IPR041471">
    <property type="entry name" value="UvrB_inter"/>
</dbReference>
<accession>Q3SPP3</accession>
<feature type="region of interest" description="Disordered" evidence="16">
    <location>
        <begin position="1"/>
        <end position="182"/>
    </location>
</feature>
<comment type="subunit">
    <text evidence="11 13 14">Forms a heterotetramer with UvrA during the search for lesions. Interacts with UvrC in an incision complex.</text>
</comment>
<evidence type="ECO:0000256" key="8">
    <source>
        <dbReference type="ARBA" id="ARBA00022881"/>
    </source>
</evidence>
<dbReference type="InterPro" id="IPR004807">
    <property type="entry name" value="UvrB"/>
</dbReference>
<evidence type="ECO:0000256" key="16">
    <source>
        <dbReference type="SAM" id="MobiDB-lite"/>
    </source>
</evidence>
<dbReference type="eggNOG" id="COG0556">
    <property type="taxonomic scope" value="Bacteria"/>
</dbReference>
<dbReference type="InterPro" id="IPR036876">
    <property type="entry name" value="UVR_dom_sf"/>
</dbReference>
<comment type="domain">
    <text evidence="13">The beta-hairpin motif is involved in DNA binding.</text>
</comment>
<dbReference type="HOGENOM" id="CLU_009621_1_0_5"/>
<organism evidence="20 21">
    <name type="scientific">Nitrobacter winogradskyi (strain ATCC 25391 / DSM 10237 / CIP 104748 / NCIMB 11846 / Nb-255)</name>
    <dbReference type="NCBI Taxonomy" id="323098"/>
    <lineage>
        <taxon>Bacteria</taxon>
        <taxon>Pseudomonadati</taxon>
        <taxon>Pseudomonadota</taxon>
        <taxon>Alphaproteobacteria</taxon>
        <taxon>Hyphomicrobiales</taxon>
        <taxon>Nitrobacteraceae</taxon>
        <taxon>Nitrobacter</taxon>
    </lineage>
</organism>
<dbReference type="Pfam" id="PF17757">
    <property type="entry name" value="UvrB_inter"/>
    <property type="match status" value="1"/>
</dbReference>
<keyword evidence="7 13" id="KW-0067">ATP-binding</keyword>
<dbReference type="CDD" id="cd18790">
    <property type="entry name" value="SF2_C_UvrB"/>
    <property type="match status" value="1"/>
</dbReference>
<evidence type="ECO:0000256" key="7">
    <source>
        <dbReference type="ARBA" id="ARBA00022840"/>
    </source>
</evidence>
<dbReference type="AlphaFoldDB" id="Q3SPP3"/>
<dbReference type="NCBIfam" id="NF003673">
    <property type="entry name" value="PRK05298.1"/>
    <property type="match status" value="1"/>
</dbReference>
<feature type="domain" description="Helicase ATP-binding" evidence="18">
    <location>
        <begin position="255"/>
        <end position="408"/>
    </location>
</feature>
<dbReference type="InterPro" id="IPR024759">
    <property type="entry name" value="UvrB_YAD/RRR_dom"/>
</dbReference>
<keyword evidence="8 13" id="KW-0267">Excision nuclease</keyword>
<keyword evidence="9 13" id="KW-0234">DNA repair</keyword>
<dbReference type="InterPro" id="IPR001650">
    <property type="entry name" value="Helicase_C-like"/>
</dbReference>
<dbReference type="InterPro" id="IPR014001">
    <property type="entry name" value="Helicase_ATP-bd"/>
</dbReference>
<dbReference type="Pfam" id="PF12344">
    <property type="entry name" value="UvrB"/>
    <property type="match status" value="1"/>
</dbReference>
<feature type="domain" description="Helicase C-terminal" evidence="19">
    <location>
        <begin position="660"/>
        <end position="826"/>
    </location>
</feature>
<dbReference type="PROSITE" id="PS51194">
    <property type="entry name" value="HELICASE_CTER"/>
    <property type="match status" value="1"/>
</dbReference>
<dbReference type="SUPFAM" id="SSF46600">
    <property type="entry name" value="C-terminal UvrC-binding domain of UvrB"/>
    <property type="match status" value="1"/>
</dbReference>
<keyword evidence="10 13" id="KW-0742">SOS response</keyword>
<feature type="compositionally biased region" description="Basic and acidic residues" evidence="16">
    <location>
        <begin position="97"/>
        <end position="107"/>
    </location>
</feature>